<evidence type="ECO:0000313" key="9">
    <source>
        <dbReference type="EMBL" id="MBK1812455.1"/>
    </source>
</evidence>
<feature type="transmembrane region" description="Helical" evidence="7">
    <location>
        <begin position="62"/>
        <end position="81"/>
    </location>
</feature>
<evidence type="ECO:0000256" key="4">
    <source>
        <dbReference type="ARBA" id="ARBA00022801"/>
    </source>
</evidence>
<gene>
    <name evidence="9" type="ORF">JHL18_17695</name>
</gene>
<keyword evidence="10" id="KW-1185">Reference proteome</keyword>
<keyword evidence="3 7" id="KW-0812">Transmembrane</keyword>
<dbReference type="SMART" id="SM00014">
    <property type="entry name" value="acidPPc"/>
    <property type="match status" value="1"/>
</dbReference>
<evidence type="ECO:0000256" key="7">
    <source>
        <dbReference type="SAM" id="Phobius"/>
    </source>
</evidence>
<keyword evidence="2" id="KW-1003">Cell membrane</keyword>
<dbReference type="Proteomes" id="UP000596739">
    <property type="component" value="Unassembled WGS sequence"/>
</dbReference>
<name>A0ABS1ESY4_9CLOT</name>
<evidence type="ECO:0000256" key="3">
    <source>
        <dbReference type="ARBA" id="ARBA00022692"/>
    </source>
</evidence>
<dbReference type="Gene3D" id="1.20.144.10">
    <property type="entry name" value="Phosphatidic acid phosphatase type 2/haloperoxidase"/>
    <property type="match status" value="2"/>
</dbReference>
<evidence type="ECO:0000256" key="2">
    <source>
        <dbReference type="ARBA" id="ARBA00022475"/>
    </source>
</evidence>
<feature type="transmembrane region" description="Helical" evidence="7">
    <location>
        <begin position="101"/>
        <end position="122"/>
    </location>
</feature>
<keyword evidence="6 7" id="KW-0472">Membrane</keyword>
<evidence type="ECO:0000256" key="6">
    <source>
        <dbReference type="ARBA" id="ARBA00023136"/>
    </source>
</evidence>
<keyword evidence="4" id="KW-0378">Hydrolase</keyword>
<comment type="subcellular location">
    <subcellularLocation>
        <location evidence="1">Cell membrane</location>
        <topology evidence="1">Multi-pass membrane protein</topology>
    </subcellularLocation>
</comment>
<evidence type="ECO:0000256" key="1">
    <source>
        <dbReference type="ARBA" id="ARBA00004651"/>
    </source>
</evidence>
<dbReference type="SUPFAM" id="SSF48317">
    <property type="entry name" value="Acid phosphatase/Vanadium-dependent haloperoxidase"/>
    <property type="match status" value="1"/>
</dbReference>
<dbReference type="PANTHER" id="PTHR14969:SF62">
    <property type="entry name" value="DECAPRENYLPHOSPHORYL-5-PHOSPHORIBOSE PHOSPHATASE RV3807C-RELATED"/>
    <property type="match status" value="1"/>
</dbReference>
<feature type="transmembrane region" description="Helical" evidence="7">
    <location>
        <begin position="28"/>
        <end position="50"/>
    </location>
</feature>
<comment type="caution">
    <text evidence="9">The sequence shown here is derived from an EMBL/GenBank/DDBJ whole genome shotgun (WGS) entry which is preliminary data.</text>
</comment>
<evidence type="ECO:0000313" key="10">
    <source>
        <dbReference type="Proteomes" id="UP000596739"/>
    </source>
</evidence>
<feature type="transmembrane region" description="Helical" evidence="7">
    <location>
        <begin position="129"/>
        <end position="147"/>
    </location>
</feature>
<proteinExistence type="predicted"/>
<dbReference type="InterPro" id="IPR000326">
    <property type="entry name" value="PAP2/HPO"/>
</dbReference>
<keyword evidence="5 7" id="KW-1133">Transmembrane helix</keyword>
<protein>
    <submittedName>
        <fullName evidence="9">Phosphatase PAP2 family protein</fullName>
    </submittedName>
</protein>
<dbReference type="EMBL" id="JAENHN010000048">
    <property type="protein sequence ID" value="MBK1812455.1"/>
    <property type="molecule type" value="Genomic_DNA"/>
</dbReference>
<dbReference type="Pfam" id="PF01569">
    <property type="entry name" value="PAP2"/>
    <property type="match status" value="1"/>
</dbReference>
<dbReference type="PANTHER" id="PTHR14969">
    <property type="entry name" value="SPHINGOSINE-1-PHOSPHATE PHOSPHOHYDROLASE"/>
    <property type="match status" value="1"/>
</dbReference>
<organism evidence="9 10">
    <name type="scientific">Clostridium yunnanense</name>
    <dbReference type="NCBI Taxonomy" id="2800325"/>
    <lineage>
        <taxon>Bacteria</taxon>
        <taxon>Bacillati</taxon>
        <taxon>Bacillota</taxon>
        <taxon>Clostridia</taxon>
        <taxon>Eubacteriales</taxon>
        <taxon>Clostridiaceae</taxon>
        <taxon>Clostridium</taxon>
    </lineage>
</organism>
<dbReference type="CDD" id="cd03392">
    <property type="entry name" value="PAP2_like_2"/>
    <property type="match status" value="1"/>
</dbReference>
<sequence>MISSIYSIDNSILDFIKNNLHSFWLDKVMIVLTNLGDSGVIWIAIALGLIISKKYRKSGFMLLMAIILGALFGEVIIKNIVQRGRPFTHVPGMELLIKKPNSYSFPSGHTTASFAAAGILSYCFRTYSVAFYLLAALIAFSRLYLYVHYPSDVLGGIVLGSLSCLLTIYIFRKYINKQKNYKIKV</sequence>
<dbReference type="InterPro" id="IPR036938">
    <property type="entry name" value="PAP2/HPO_sf"/>
</dbReference>
<reference evidence="10" key="1">
    <citation type="submission" date="2021-01" db="EMBL/GenBank/DDBJ databases">
        <title>Genome public.</title>
        <authorList>
            <person name="Liu C."/>
            <person name="Sun Q."/>
        </authorList>
    </citation>
    <scope>NUCLEOTIDE SEQUENCE [LARGE SCALE GENOMIC DNA]</scope>
    <source>
        <strain evidence="10">YIM B02505</strain>
    </source>
</reference>
<feature type="domain" description="Phosphatidic acid phosphatase type 2/haloperoxidase" evidence="8">
    <location>
        <begin position="58"/>
        <end position="168"/>
    </location>
</feature>
<evidence type="ECO:0000256" key="5">
    <source>
        <dbReference type="ARBA" id="ARBA00022989"/>
    </source>
</evidence>
<evidence type="ECO:0000259" key="8">
    <source>
        <dbReference type="SMART" id="SM00014"/>
    </source>
</evidence>
<accession>A0ABS1ESY4</accession>
<feature type="transmembrane region" description="Helical" evidence="7">
    <location>
        <begin position="153"/>
        <end position="171"/>
    </location>
</feature>